<sequence>MSDNFSFLEKDFPSLANFGHLAEAYRESDPSTAIVKLGQIGEAIISMIFKFD</sequence>
<evidence type="ECO:0000313" key="1">
    <source>
        <dbReference type="EMBL" id="KXB79838.1"/>
    </source>
</evidence>
<dbReference type="EMBL" id="LSDN01000021">
    <property type="protein sequence ID" value="KXB79838.1"/>
    <property type="molecule type" value="Genomic_DNA"/>
</dbReference>
<protein>
    <submittedName>
        <fullName evidence="1">Uncharacterized protein</fullName>
    </submittedName>
</protein>
<dbReference type="Proteomes" id="UP000070572">
    <property type="component" value="Unassembled WGS sequence"/>
</dbReference>
<name>A0AB34WXP2_9ACTO</name>
<accession>A0AB34WXP2</accession>
<proteinExistence type="predicted"/>
<reference evidence="1 2" key="1">
    <citation type="submission" date="2016-01" db="EMBL/GenBank/DDBJ databases">
        <authorList>
            <person name="Mitreva M."/>
            <person name="Pepin K.H."/>
            <person name="Mihindukulasuriya K.A."/>
            <person name="Fulton R."/>
            <person name="Fronick C."/>
            <person name="O'Laughlin M."/>
            <person name="Miner T."/>
            <person name="Herter B."/>
            <person name="Rosa B.A."/>
            <person name="Cordes M."/>
            <person name="Tomlinson C."/>
            <person name="Wollam A."/>
            <person name="Palsikar V.B."/>
            <person name="Mardis E.R."/>
            <person name="Wilson R.K."/>
        </authorList>
    </citation>
    <scope>NUCLEOTIDE SEQUENCE [LARGE SCALE GENOMIC DNA]</scope>
    <source>
        <strain evidence="1 2">DNF00696</strain>
    </source>
</reference>
<comment type="caution">
    <text evidence="1">The sequence shown here is derived from an EMBL/GenBank/DDBJ whole genome shotgun (WGS) entry which is preliminary data.</text>
</comment>
<dbReference type="RefSeq" id="WP_156430237.1">
    <property type="nucleotide sequence ID" value="NZ_KQ960686.1"/>
</dbReference>
<dbReference type="AlphaFoldDB" id="A0AB34WXP2"/>
<evidence type="ECO:0000313" key="2">
    <source>
        <dbReference type="Proteomes" id="UP000070572"/>
    </source>
</evidence>
<organism evidence="1 2">
    <name type="scientific">Varibaculum cambriense</name>
    <dbReference type="NCBI Taxonomy" id="184870"/>
    <lineage>
        <taxon>Bacteria</taxon>
        <taxon>Bacillati</taxon>
        <taxon>Actinomycetota</taxon>
        <taxon>Actinomycetes</taxon>
        <taxon>Actinomycetales</taxon>
        <taxon>Actinomycetaceae</taxon>
        <taxon>Varibaculum</taxon>
    </lineage>
</organism>
<gene>
    <name evidence="1" type="ORF">HMPREF1862_01587</name>
</gene>